<proteinExistence type="inferred from homology"/>
<evidence type="ECO:0000259" key="9">
    <source>
        <dbReference type="Pfam" id="PF05030"/>
    </source>
</evidence>
<feature type="domain" description="SS18 N-terminal" evidence="9">
    <location>
        <begin position="1"/>
        <end position="50"/>
    </location>
</feature>
<dbReference type="Pfam" id="PF05030">
    <property type="entry name" value="SSXT"/>
    <property type="match status" value="1"/>
</dbReference>
<comment type="caution">
    <text evidence="10">The sequence shown here is derived from an EMBL/GenBank/DDBJ whole genome shotgun (WGS) entry which is preliminary data.</text>
</comment>
<feature type="compositionally biased region" description="Polar residues" evidence="8">
    <location>
        <begin position="329"/>
        <end position="340"/>
    </location>
</feature>
<keyword evidence="4" id="KW-0805">Transcription regulation</keyword>
<dbReference type="GO" id="GO:0005654">
    <property type="term" value="C:nucleoplasm"/>
    <property type="evidence" value="ECO:0007669"/>
    <property type="project" value="UniProtKB-ARBA"/>
</dbReference>
<dbReference type="AlphaFoldDB" id="A0A3L8T069"/>
<dbReference type="GO" id="GO:0003713">
    <property type="term" value="F:transcription coactivator activity"/>
    <property type="evidence" value="ECO:0007669"/>
    <property type="project" value="TreeGrafter"/>
</dbReference>
<gene>
    <name evidence="10" type="ORF">DV515_00000210</name>
</gene>
<evidence type="ECO:0000256" key="8">
    <source>
        <dbReference type="SAM" id="MobiDB-lite"/>
    </source>
</evidence>
<dbReference type="PANTHER" id="PTHR23107">
    <property type="entry name" value="SYNOVIAL SARCOMA ASSOCIATED SS18 PROTEIN"/>
    <property type="match status" value="1"/>
</dbReference>
<protein>
    <recommendedName>
        <fullName evidence="9">SS18 N-terminal domain-containing protein</fullName>
    </recommendedName>
</protein>
<evidence type="ECO:0000256" key="5">
    <source>
        <dbReference type="ARBA" id="ARBA00023159"/>
    </source>
</evidence>
<comment type="subcellular location">
    <subcellularLocation>
        <location evidence="1">Nucleus</location>
    </subcellularLocation>
</comment>
<evidence type="ECO:0000313" key="10">
    <source>
        <dbReference type="EMBL" id="RLW13079.1"/>
    </source>
</evidence>
<feature type="region of interest" description="Disordered" evidence="8">
    <location>
        <begin position="364"/>
        <end position="388"/>
    </location>
</feature>
<evidence type="ECO:0000256" key="2">
    <source>
        <dbReference type="ARBA" id="ARBA00007945"/>
    </source>
</evidence>
<dbReference type="STRING" id="44316.ENSEGOP00005000250"/>
<evidence type="ECO:0000256" key="3">
    <source>
        <dbReference type="ARBA" id="ARBA00022737"/>
    </source>
</evidence>
<dbReference type="InterPro" id="IPR007726">
    <property type="entry name" value="SS18_N"/>
</dbReference>
<feature type="region of interest" description="Disordered" evidence="8">
    <location>
        <begin position="318"/>
        <end position="340"/>
    </location>
</feature>
<dbReference type="PANTHER" id="PTHR23107:SF2">
    <property type="entry name" value="PROTEIN SSXT"/>
    <property type="match status" value="1"/>
</dbReference>
<comment type="similarity">
    <text evidence="2">Belongs to the SS18 family.</text>
</comment>
<keyword evidence="11" id="KW-1185">Reference proteome</keyword>
<feature type="region of interest" description="Disordered" evidence="8">
    <location>
        <begin position="181"/>
        <end position="264"/>
    </location>
</feature>
<reference evidence="10 11" key="1">
    <citation type="journal article" date="2018" name="Proc. R. Soc. B">
        <title>A non-coding region near Follistatin controls head colour polymorphism in the Gouldian finch.</title>
        <authorList>
            <person name="Toomey M.B."/>
            <person name="Marques C.I."/>
            <person name="Andrade P."/>
            <person name="Araujo P.M."/>
            <person name="Sabatino S."/>
            <person name="Gazda M.A."/>
            <person name="Afonso S."/>
            <person name="Lopes R.J."/>
            <person name="Corbo J.C."/>
            <person name="Carneiro M."/>
        </authorList>
    </citation>
    <scope>NUCLEOTIDE SEQUENCE [LARGE SCALE GENOMIC DNA]</scope>
    <source>
        <strain evidence="10">Red01</strain>
        <tissue evidence="10">Muscle</tissue>
    </source>
</reference>
<accession>A0A3L8T069</accession>
<keyword evidence="5" id="KW-0010">Activator</keyword>
<keyword evidence="6" id="KW-0804">Transcription</keyword>
<feature type="region of interest" description="Disordered" evidence="8">
    <location>
        <begin position="48"/>
        <end position="139"/>
    </location>
</feature>
<evidence type="ECO:0000256" key="6">
    <source>
        <dbReference type="ARBA" id="ARBA00023163"/>
    </source>
</evidence>
<evidence type="ECO:0000313" key="11">
    <source>
        <dbReference type="Proteomes" id="UP000276834"/>
    </source>
</evidence>
<evidence type="ECO:0000256" key="1">
    <source>
        <dbReference type="ARBA" id="ARBA00004123"/>
    </source>
</evidence>
<evidence type="ECO:0000256" key="7">
    <source>
        <dbReference type="ARBA" id="ARBA00023242"/>
    </source>
</evidence>
<keyword evidence="7" id="KW-0539">Nucleus</keyword>
<feature type="compositionally biased region" description="Basic and acidic residues" evidence="8">
    <location>
        <begin position="364"/>
        <end position="376"/>
    </location>
</feature>
<dbReference type="Proteomes" id="UP000276834">
    <property type="component" value="Unassembled WGS sequence"/>
</dbReference>
<name>A0A3L8T069_CHLGU</name>
<evidence type="ECO:0000256" key="4">
    <source>
        <dbReference type="ARBA" id="ARBA00023015"/>
    </source>
</evidence>
<dbReference type="OrthoDB" id="10265171at2759"/>
<feature type="compositionally biased region" description="Low complexity" evidence="8">
    <location>
        <begin position="198"/>
        <end position="228"/>
    </location>
</feature>
<sequence length="407" mass="45191">MLDENNHLIQCIMDYQNKGKTSECSQYQQMLHTNLVYLATIADSNQNMQSLLPAPPTQNMPMGPGGMSQSGPPPPPRSHNMSSDGMVGGGPPAPHMQNQMNGQMPGPNHMPMQGPGPNQLNMTNSSMNMPSSSHGSMGGYNHSVPSSQSMPVQNQMTMSQGQPMGNYGPRPNMNMQPNQGPMMHQQPPSQQYNMPQAGGQHYQGQQPPMGMMGQVNQGNHMMGQRQIPPYRPPQQGPPQQYSGQEDYYGDQYSHGGQGPPEGMNQQYYPDVFRFHVIMITVISNRRILNKATIGLMRIPHNITTKEETRNMVSSKMHIKDHPSSRVTHHNSSNIPASKATQDNSRVMVLPRVVQVLSIPIIHRDKDSSMGDTDPHNLGHHSHHSRGLTDMTRVNMEIINSEKVLTFR</sequence>
<keyword evidence="3" id="KW-0677">Repeat</keyword>
<dbReference type="GO" id="GO:0045944">
    <property type="term" value="P:positive regulation of transcription by RNA polymerase II"/>
    <property type="evidence" value="ECO:0007669"/>
    <property type="project" value="TreeGrafter"/>
</dbReference>
<organism evidence="10 11">
    <name type="scientific">Chloebia gouldiae</name>
    <name type="common">Gouldian finch</name>
    <name type="synonym">Erythrura gouldiae</name>
    <dbReference type="NCBI Taxonomy" id="44316"/>
    <lineage>
        <taxon>Eukaryota</taxon>
        <taxon>Metazoa</taxon>
        <taxon>Chordata</taxon>
        <taxon>Craniata</taxon>
        <taxon>Vertebrata</taxon>
        <taxon>Euteleostomi</taxon>
        <taxon>Archelosauria</taxon>
        <taxon>Archosauria</taxon>
        <taxon>Dinosauria</taxon>
        <taxon>Saurischia</taxon>
        <taxon>Theropoda</taxon>
        <taxon>Coelurosauria</taxon>
        <taxon>Aves</taxon>
        <taxon>Neognathae</taxon>
        <taxon>Neoaves</taxon>
        <taxon>Telluraves</taxon>
        <taxon>Australaves</taxon>
        <taxon>Passeriformes</taxon>
        <taxon>Passeroidea</taxon>
        <taxon>Passeridae</taxon>
        <taxon>Chloebia</taxon>
    </lineage>
</organism>
<feature type="compositionally biased region" description="Low complexity" evidence="8">
    <location>
        <begin position="121"/>
        <end position="135"/>
    </location>
</feature>
<dbReference type="EMBL" id="QUSF01000001">
    <property type="protein sequence ID" value="RLW13079.1"/>
    <property type="molecule type" value="Genomic_DNA"/>
</dbReference>